<dbReference type="Proteomes" id="UP001390339">
    <property type="component" value="Unassembled WGS sequence"/>
</dbReference>
<evidence type="ECO:0000313" key="3">
    <source>
        <dbReference type="Proteomes" id="UP001390339"/>
    </source>
</evidence>
<protein>
    <recommendedName>
        <fullName evidence="4">Infection structure specific protein</fullName>
    </recommendedName>
</protein>
<evidence type="ECO:0000256" key="1">
    <source>
        <dbReference type="SAM" id="SignalP"/>
    </source>
</evidence>
<accession>A0ABR2J6W5</accession>
<keyword evidence="1" id="KW-0732">Signal</keyword>
<feature type="signal peptide" evidence="1">
    <location>
        <begin position="1"/>
        <end position="19"/>
    </location>
</feature>
<sequence length="189" mass="20399">MMFFFLYLLALCVPKATHAASHGGDNNVYVYYPPFYPPFDNEDAMGDFIQKNPEAYCETMSSKILSDELPTPTGEALKNWLVDHAVTATTTAVAETDLPTSLRGDWCNFDSSRAHWYTAYAIPLANQCAGRTAFPTPTVSELKRSPYTTTSAWCGACFTCTANAAVPRQTGDAMMAGALAIGGAVLGLL</sequence>
<gene>
    <name evidence="2" type="ORF">PGQ11_004018</name>
</gene>
<name>A0ABR2J6W5_9PEZI</name>
<proteinExistence type="predicted"/>
<reference evidence="2 3" key="1">
    <citation type="journal article" date="2024" name="IMA Fungus">
        <title>Apiospora arundinis, a panoply of carbohydrate-active enzymes and secondary metabolites.</title>
        <authorList>
            <person name="Sorensen T."/>
            <person name="Petersen C."/>
            <person name="Muurmann A.T."/>
            <person name="Christiansen J.V."/>
            <person name="Brundto M.L."/>
            <person name="Overgaard C.K."/>
            <person name="Boysen A.T."/>
            <person name="Wollenberg R.D."/>
            <person name="Larsen T.O."/>
            <person name="Sorensen J.L."/>
            <person name="Nielsen K.L."/>
            <person name="Sondergaard T.E."/>
        </authorList>
    </citation>
    <scope>NUCLEOTIDE SEQUENCE [LARGE SCALE GENOMIC DNA]</scope>
    <source>
        <strain evidence="2 3">AAU 773</strain>
    </source>
</reference>
<organism evidence="2 3">
    <name type="scientific">Apiospora arundinis</name>
    <dbReference type="NCBI Taxonomy" id="335852"/>
    <lineage>
        <taxon>Eukaryota</taxon>
        <taxon>Fungi</taxon>
        <taxon>Dikarya</taxon>
        <taxon>Ascomycota</taxon>
        <taxon>Pezizomycotina</taxon>
        <taxon>Sordariomycetes</taxon>
        <taxon>Xylariomycetidae</taxon>
        <taxon>Amphisphaeriales</taxon>
        <taxon>Apiosporaceae</taxon>
        <taxon>Apiospora</taxon>
    </lineage>
</organism>
<keyword evidence="3" id="KW-1185">Reference proteome</keyword>
<comment type="caution">
    <text evidence="2">The sequence shown here is derived from an EMBL/GenBank/DDBJ whole genome shotgun (WGS) entry which is preliminary data.</text>
</comment>
<dbReference type="EMBL" id="JAPCWZ010000003">
    <property type="protein sequence ID" value="KAK8873504.1"/>
    <property type="molecule type" value="Genomic_DNA"/>
</dbReference>
<evidence type="ECO:0008006" key="4">
    <source>
        <dbReference type="Google" id="ProtNLM"/>
    </source>
</evidence>
<feature type="chain" id="PRO_5045790862" description="Infection structure specific protein" evidence="1">
    <location>
        <begin position="20"/>
        <end position="189"/>
    </location>
</feature>
<evidence type="ECO:0000313" key="2">
    <source>
        <dbReference type="EMBL" id="KAK8873504.1"/>
    </source>
</evidence>